<dbReference type="AlphaFoldDB" id="H1HI88"/>
<feature type="coiled-coil region" evidence="1">
    <location>
        <begin position="130"/>
        <end position="222"/>
    </location>
</feature>
<organism evidence="3 4">
    <name type="scientific">Fusobacterium animalis F0419</name>
    <dbReference type="NCBI Taxonomy" id="999414"/>
    <lineage>
        <taxon>Bacteria</taxon>
        <taxon>Fusobacteriati</taxon>
        <taxon>Fusobacteriota</taxon>
        <taxon>Fusobacteriia</taxon>
        <taxon>Fusobacteriales</taxon>
        <taxon>Fusobacteriaceae</taxon>
        <taxon>Fusobacterium</taxon>
    </lineage>
</organism>
<feature type="transmembrane region" description="Helical" evidence="2">
    <location>
        <begin position="60"/>
        <end position="80"/>
    </location>
</feature>
<evidence type="ECO:0000313" key="3">
    <source>
        <dbReference type="EMBL" id="EHO75735.1"/>
    </source>
</evidence>
<dbReference type="RefSeq" id="WP_005911072.1">
    <property type="nucleotide sequence ID" value="NZ_AKCE01000002.1"/>
</dbReference>
<dbReference type="EMBL" id="AGEH01000035">
    <property type="protein sequence ID" value="EHO75735.1"/>
    <property type="molecule type" value="Genomic_DNA"/>
</dbReference>
<reference evidence="3 4" key="1">
    <citation type="submission" date="2011-12" db="EMBL/GenBank/DDBJ databases">
        <title>The Genome Sequence of Fusobacterium nucleatum subsp. animalis OT 420.</title>
        <authorList>
            <consortium name="The Broad Institute Genome Sequencing Platform"/>
            <person name="Earl A."/>
            <person name="Ward D."/>
            <person name="Feldgarden M."/>
            <person name="Gevers D."/>
            <person name="Izard J."/>
            <person name="Blanton J.M."/>
            <person name="Mathney J."/>
            <person name="Tanner A.C."/>
            <person name="Dewhirst F.E."/>
            <person name="Young S.K."/>
            <person name="Zeng Q."/>
            <person name="Gargeya S."/>
            <person name="Fitzgerald M."/>
            <person name="Haas B."/>
            <person name="Abouelleil A."/>
            <person name="Alvarado L."/>
            <person name="Arachchi H.M."/>
            <person name="Berlin A."/>
            <person name="Chapman S.B."/>
            <person name="Gearin G."/>
            <person name="Goldberg J."/>
            <person name="Griggs A."/>
            <person name="Gujja S."/>
            <person name="Hansen M."/>
            <person name="Heiman D."/>
            <person name="Howarth C."/>
            <person name="Larimer J."/>
            <person name="Lui A."/>
            <person name="MacDonald P.J.P."/>
            <person name="McCowen C."/>
            <person name="Montmayeur A."/>
            <person name="Murphy C."/>
            <person name="Neiman D."/>
            <person name="Pearson M."/>
            <person name="Priest M."/>
            <person name="Roberts A."/>
            <person name="Saif S."/>
            <person name="Shea T."/>
            <person name="Sisk P."/>
            <person name="Stolte C."/>
            <person name="Sykes S."/>
            <person name="Wortman J."/>
            <person name="Nusbaum C."/>
            <person name="Birren B."/>
        </authorList>
    </citation>
    <scope>NUCLEOTIDE SEQUENCE [LARGE SCALE GENOMIC DNA]</scope>
    <source>
        <strain evidence="4">F0419</strain>
    </source>
</reference>
<accession>H1HI88</accession>
<keyword evidence="2" id="KW-1133">Transmembrane helix</keyword>
<keyword evidence="2" id="KW-0812">Transmembrane</keyword>
<sequence length="307" mass="36620">MKSKKSNQEYDCNQDTIKDINERIKNRNSWAVIGIGILFSFVIAYKLICIDFSEMHIELSSLLSFAVAFFAIWLSILFYFKADEASKRFYNDTYKFIKDTSIILGEIKATFGEKFNNVERYMLKFDGGYKKDDEKKIEELENELNKIREDKKNTENELEKSKRELKDAIEKISKDDRKKEMLKKFEAVQEQIQKLKEKDTQKDELEKEKESYQNDKRLSSLAIRDFCEYLKKIGIGDELIHLPHQIMLENLEKYLNRFILTNRSMRLYLLRRGMYNSINRSILTDVVIENADRILNMYRDIYDISEN</sequence>
<comment type="caution">
    <text evidence="3">The sequence shown here is derived from an EMBL/GenBank/DDBJ whole genome shotgun (WGS) entry which is preliminary data.</text>
</comment>
<dbReference type="PATRIC" id="fig|999414.3.peg.2175"/>
<dbReference type="Proteomes" id="UP000004565">
    <property type="component" value="Unassembled WGS sequence"/>
</dbReference>
<proteinExistence type="predicted"/>
<evidence type="ECO:0000256" key="1">
    <source>
        <dbReference type="SAM" id="Coils"/>
    </source>
</evidence>
<gene>
    <name evidence="3" type="ORF">HMPREF9942_02189</name>
</gene>
<feature type="transmembrane region" description="Helical" evidence="2">
    <location>
        <begin position="30"/>
        <end position="48"/>
    </location>
</feature>
<protein>
    <submittedName>
        <fullName evidence="3">Uncharacterized protein</fullName>
    </submittedName>
</protein>
<evidence type="ECO:0000313" key="4">
    <source>
        <dbReference type="Proteomes" id="UP000004565"/>
    </source>
</evidence>
<dbReference type="HOGENOM" id="CLU_905386_0_0_0"/>
<evidence type="ECO:0000256" key="2">
    <source>
        <dbReference type="SAM" id="Phobius"/>
    </source>
</evidence>
<name>H1HI88_9FUSO</name>
<keyword evidence="2" id="KW-0472">Membrane</keyword>
<keyword evidence="1" id="KW-0175">Coiled coil</keyword>